<accession>A0A1X9YNK6</accession>
<evidence type="ECO:0000313" key="2">
    <source>
        <dbReference type="Proteomes" id="UP000266292"/>
    </source>
</evidence>
<proteinExistence type="predicted"/>
<dbReference type="KEGG" id="pact:CA264_02880"/>
<evidence type="ECO:0000313" key="1">
    <source>
        <dbReference type="EMBL" id="ARS34470.1"/>
    </source>
</evidence>
<protein>
    <recommendedName>
        <fullName evidence="3">Transposase DDE domain-containing protein</fullName>
    </recommendedName>
</protein>
<reference evidence="2" key="1">
    <citation type="submission" date="2017-05" db="EMBL/GenBank/DDBJ databases">
        <authorList>
            <person name="Ray J."/>
            <person name="Price M."/>
            <person name="Deutschbauer A."/>
        </authorList>
    </citation>
    <scope>NUCLEOTIDE SEQUENCE [LARGE SCALE GENOMIC DNA]</scope>
    <source>
        <strain evidence="2">DSM 19842</strain>
    </source>
</reference>
<sequence>MCKLRCLQWLNGKTVPEVELFSDLASKLFYNILKISSIKFNHRLQNISEATFTASRQAKGSGNERVN</sequence>
<organism evidence="1 2">
    <name type="scientific">Pontibacter actiniarum</name>
    <dbReference type="NCBI Taxonomy" id="323450"/>
    <lineage>
        <taxon>Bacteria</taxon>
        <taxon>Pseudomonadati</taxon>
        <taxon>Bacteroidota</taxon>
        <taxon>Cytophagia</taxon>
        <taxon>Cytophagales</taxon>
        <taxon>Hymenobacteraceae</taxon>
        <taxon>Pontibacter</taxon>
    </lineage>
</organism>
<dbReference type="EMBL" id="CP021235">
    <property type="protein sequence ID" value="ARS34470.1"/>
    <property type="molecule type" value="Genomic_DNA"/>
</dbReference>
<gene>
    <name evidence="1" type="ORF">CA264_02880</name>
</gene>
<keyword evidence="2" id="KW-1185">Reference proteome</keyword>
<name>A0A1X9YNK6_9BACT</name>
<evidence type="ECO:0008006" key="3">
    <source>
        <dbReference type="Google" id="ProtNLM"/>
    </source>
</evidence>
<dbReference type="AlphaFoldDB" id="A0A1X9YNK6"/>
<dbReference type="Proteomes" id="UP000266292">
    <property type="component" value="Chromosome"/>
</dbReference>